<dbReference type="PANTHER" id="PTHR46704">
    <property type="entry name" value="CXC DOMAIN-CONTAINING PROTEIN-RELATED"/>
    <property type="match status" value="1"/>
</dbReference>
<sequence>MKSIIGNKKIFLIHDLCYVYSVNDNKVSRMIDHGLSCPDHEEADTKAVFFACQMKEDSTVTIRTSDTDIIVIMLANMEHMTSSVKVWFDLGVGNARRYIDISTLFEKLGPLVSQALPALHALTGCDYNPAFYRRGKKRPFDILMGSITMQKAFANLGSTDYDIEALFPTVESFICHLYGLKKLSDVNGARMEIFHKTYKVTDTSQPFSLNVRNYDACNLPPCRSELQQHLLRTKYIACLWRNAHNRILTELSPTDYGWKNVDGKLEPTWFVGNQLPEAYEDIVITPNILGDTSDADMQNDEEAQEVETNFDDDSNDEN</sequence>
<protein>
    <submittedName>
        <fullName evidence="3">Uncharacterized protein LOC125779383</fullName>
    </submittedName>
</protein>
<dbReference type="PANTHER" id="PTHR46704:SF9">
    <property type="entry name" value="BHLH DOMAIN-CONTAINING PROTEIN"/>
    <property type="match status" value="1"/>
</dbReference>
<accession>A0ABM3K5D6</accession>
<dbReference type="Proteomes" id="UP001652620">
    <property type="component" value="Chromosome 6"/>
</dbReference>
<name>A0ABM3K5D6_BACDO</name>
<evidence type="ECO:0000256" key="1">
    <source>
        <dbReference type="SAM" id="MobiDB-lite"/>
    </source>
</evidence>
<proteinExistence type="predicted"/>
<gene>
    <name evidence="3" type="primary">LOC125779383</name>
</gene>
<evidence type="ECO:0000313" key="3">
    <source>
        <dbReference type="RefSeq" id="XP_049316678.1"/>
    </source>
</evidence>
<dbReference type="GeneID" id="125779383"/>
<dbReference type="RefSeq" id="XP_049316678.1">
    <property type="nucleotide sequence ID" value="XM_049460721.1"/>
</dbReference>
<feature type="region of interest" description="Disordered" evidence="1">
    <location>
        <begin position="290"/>
        <end position="318"/>
    </location>
</feature>
<reference evidence="3" key="1">
    <citation type="submission" date="2025-08" db="UniProtKB">
        <authorList>
            <consortium name="RefSeq"/>
        </authorList>
    </citation>
    <scope>IDENTIFICATION</scope>
    <source>
        <tissue evidence="3">Adult</tissue>
    </source>
</reference>
<feature type="compositionally biased region" description="Acidic residues" evidence="1">
    <location>
        <begin position="293"/>
        <end position="318"/>
    </location>
</feature>
<evidence type="ECO:0000313" key="2">
    <source>
        <dbReference type="Proteomes" id="UP001652620"/>
    </source>
</evidence>
<keyword evidence="2" id="KW-1185">Reference proteome</keyword>
<organism evidence="2 3">
    <name type="scientific">Bactrocera dorsalis</name>
    <name type="common">Oriental fruit fly</name>
    <name type="synonym">Dacus dorsalis</name>
    <dbReference type="NCBI Taxonomy" id="27457"/>
    <lineage>
        <taxon>Eukaryota</taxon>
        <taxon>Metazoa</taxon>
        <taxon>Ecdysozoa</taxon>
        <taxon>Arthropoda</taxon>
        <taxon>Hexapoda</taxon>
        <taxon>Insecta</taxon>
        <taxon>Pterygota</taxon>
        <taxon>Neoptera</taxon>
        <taxon>Endopterygota</taxon>
        <taxon>Diptera</taxon>
        <taxon>Brachycera</taxon>
        <taxon>Muscomorpha</taxon>
        <taxon>Tephritoidea</taxon>
        <taxon>Tephritidae</taxon>
        <taxon>Bactrocera</taxon>
        <taxon>Bactrocera</taxon>
    </lineage>
</organism>